<dbReference type="EMBL" id="JBBNAF010000001">
    <property type="protein sequence ID" value="KAK9168865.1"/>
    <property type="molecule type" value="Genomic_DNA"/>
</dbReference>
<keyword evidence="3" id="KW-1185">Reference proteome</keyword>
<sequence length="125" mass="13707">MNQMKINPFSPLSFSFLFLSSSSMCVLSVRSLFSFSLSLFLSAFSPPRRAQLSRSPSRLAHGITRRRAHASASASRFRDSGRATDRLATGDLATAVARPANSRFRDSALRRATGRQQLAPPIFGD</sequence>
<reference evidence="2 3" key="1">
    <citation type="submission" date="2024-01" db="EMBL/GenBank/DDBJ databases">
        <title>Genome assemblies of Stephania.</title>
        <authorList>
            <person name="Yang L."/>
        </authorList>
    </citation>
    <scope>NUCLEOTIDE SEQUENCE [LARGE SCALE GENOMIC DNA]</scope>
    <source>
        <strain evidence="2">YNDBR</strain>
        <tissue evidence="2">Leaf</tissue>
    </source>
</reference>
<feature type="region of interest" description="Disordered" evidence="1">
    <location>
        <begin position="54"/>
        <end position="82"/>
    </location>
</feature>
<name>A0AAP0Q629_9MAGN</name>
<dbReference type="AlphaFoldDB" id="A0AAP0Q629"/>
<protein>
    <submittedName>
        <fullName evidence="2">Uncharacterized protein</fullName>
    </submittedName>
</protein>
<evidence type="ECO:0000313" key="3">
    <source>
        <dbReference type="Proteomes" id="UP001420932"/>
    </source>
</evidence>
<organism evidence="2 3">
    <name type="scientific">Stephania yunnanensis</name>
    <dbReference type="NCBI Taxonomy" id="152371"/>
    <lineage>
        <taxon>Eukaryota</taxon>
        <taxon>Viridiplantae</taxon>
        <taxon>Streptophyta</taxon>
        <taxon>Embryophyta</taxon>
        <taxon>Tracheophyta</taxon>
        <taxon>Spermatophyta</taxon>
        <taxon>Magnoliopsida</taxon>
        <taxon>Ranunculales</taxon>
        <taxon>Menispermaceae</taxon>
        <taxon>Menispermoideae</taxon>
        <taxon>Cissampelideae</taxon>
        <taxon>Stephania</taxon>
    </lineage>
</organism>
<dbReference type="Proteomes" id="UP001420932">
    <property type="component" value="Unassembled WGS sequence"/>
</dbReference>
<accession>A0AAP0Q629</accession>
<comment type="caution">
    <text evidence="2">The sequence shown here is derived from an EMBL/GenBank/DDBJ whole genome shotgun (WGS) entry which is preliminary data.</text>
</comment>
<gene>
    <name evidence="2" type="ORF">Syun_001005</name>
</gene>
<evidence type="ECO:0000256" key="1">
    <source>
        <dbReference type="SAM" id="MobiDB-lite"/>
    </source>
</evidence>
<evidence type="ECO:0000313" key="2">
    <source>
        <dbReference type="EMBL" id="KAK9168865.1"/>
    </source>
</evidence>
<proteinExistence type="predicted"/>